<evidence type="ECO:0008006" key="4">
    <source>
        <dbReference type="Google" id="ProtNLM"/>
    </source>
</evidence>
<protein>
    <recommendedName>
        <fullName evidence="4">GPI inositol-deacylase</fullName>
    </recommendedName>
</protein>
<dbReference type="STRING" id="1036808.A0A0C3EEM2"/>
<sequence length="555" mass="59619">MPAVPLLRYPCFGHPDPIESSPSSDPPTPLVTALNEALSASILPTPPPQARLPPAFSPSRALTRPPLMATVRCTYPTASLSAAHGSPFSMVSTYSLSPPPMTSAGPSSRAGSSLDALRSIHTSSSAYFTSSQSQSKWWFQSDSQAVTKEGTESVPHEDDTESTRKKFRAPNAPLVFCHGLLGFDSVTIGPAIAPLQVPHWRGIKEVLEDNGCEVLITRVPATSSPVDRAKVLEKKISETYPGRAVHLIVGMQQGGVDCRYLITHLTQRSFTVLSLTTIATPHRGSTFASHFLSLASTHLPAVLALLELLPNGSGDGKAFECLTPEAMEEFNKNTPDMENVRYFSWGAEYEPALFDTWRYPHSIIYAKEGPNDGLVSVRSAQWGTYLGTLEDVNHLDLVGWTDGIAGGLGLPTLGLKGMKAAIQGSEVGFSPGRFYLGVGDLLAGVEEEQGYVKDGLWIGPEGRRATLEDSMRRYGAAEGFSLIRRSSSDKARARMQEMLRRTPSTPSTPEEGQGSDNPAAGPIGQTDDEMVSEAPTTGAEQKSIHRGSTNPRTGT</sequence>
<dbReference type="HOGENOM" id="CLU_015737_2_1_1"/>
<gene>
    <name evidence="2" type="ORF">SCLCIDRAFT_110905</name>
</gene>
<name>A0A0C3EEM2_9AGAM</name>
<evidence type="ECO:0000256" key="1">
    <source>
        <dbReference type="SAM" id="MobiDB-lite"/>
    </source>
</evidence>
<dbReference type="Proteomes" id="UP000053989">
    <property type="component" value="Unassembled WGS sequence"/>
</dbReference>
<feature type="compositionally biased region" description="Polar residues" evidence="1">
    <location>
        <begin position="534"/>
        <end position="555"/>
    </location>
</feature>
<feature type="compositionally biased region" description="Basic and acidic residues" evidence="1">
    <location>
        <begin position="486"/>
        <end position="500"/>
    </location>
</feature>
<dbReference type="InterPro" id="IPR029058">
    <property type="entry name" value="AB_hydrolase_fold"/>
</dbReference>
<proteinExistence type="predicted"/>
<feature type="compositionally biased region" description="Polar residues" evidence="1">
    <location>
        <begin position="502"/>
        <end position="516"/>
    </location>
</feature>
<accession>A0A0C3EEM2</accession>
<organism evidence="2 3">
    <name type="scientific">Scleroderma citrinum Foug A</name>
    <dbReference type="NCBI Taxonomy" id="1036808"/>
    <lineage>
        <taxon>Eukaryota</taxon>
        <taxon>Fungi</taxon>
        <taxon>Dikarya</taxon>
        <taxon>Basidiomycota</taxon>
        <taxon>Agaricomycotina</taxon>
        <taxon>Agaricomycetes</taxon>
        <taxon>Agaricomycetidae</taxon>
        <taxon>Boletales</taxon>
        <taxon>Sclerodermatineae</taxon>
        <taxon>Sclerodermataceae</taxon>
        <taxon>Scleroderma</taxon>
    </lineage>
</organism>
<dbReference type="EMBL" id="KN822018">
    <property type="protein sequence ID" value="KIM66361.1"/>
    <property type="molecule type" value="Genomic_DNA"/>
</dbReference>
<keyword evidence="3" id="KW-1185">Reference proteome</keyword>
<feature type="region of interest" description="Disordered" evidence="1">
    <location>
        <begin position="485"/>
        <end position="555"/>
    </location>
</feature>
<dbReference type="InParanoid" id="A0A0C3EEM2"/>
<reference evidence="3" key="2">
    <citation type="submission" date="2015-01" db="EMBL/GenBank/DDBJ databases">
        <title>Evolutionary Origins and Diversification of the Mycorrhizal Mutualists.</title>
        <authorList>
            <consortium name="DOE Joint Genome Institute"/>
            <consortium name="Mycorrhizal Genomics Consortium"/>
            <person name="Kohler A."/>
            <person name="Kuo A."/>
            <person name="Nagy L.G."/>
            <person name="Floudas D."/>
            <person name="Copeland A."/>
            <person name="Barry K.W."/>
            <person name="Cichocki N."/>
            <person name="Veneault-Fourrey C."/>
            <person name="LaButti K."/>
            <person name="Lindquist E.A."/>
            <person name="Lipzen A."/>
            <person name="Lundell T."/>
            <person name="Morin E."/>
            <person name="Murat C."/>
            <person name="Riley R."/>
            <person name="Ohm R."/>
            <person name="Sun H."/>
            <person name="Tunlid A."/>
            <person name="Henrissat B."/>
            <person name="Grigoriev I.V."/>
            <person name="Hibbett D.S."/>
            <person name="Martin F."/>
        </authorList>
    </citation>
    <scope>NUCLEOTIDE SEQUENCE [LARGE SCALE GENOMIC DNA]</scope>
    <source>
        <strain evidence="3">Foug A</strain>
    </source>
</reference>
<dbReference type="SUPFAM" id="SSF53474">
    <property type="entry name" value="alpha/beta-Hydrolases"/>
    <property type="match status" value="1"/>
</dbReference>
<dbReference type="Gene3D" id="3.40.50.1820">
    <property type="entry name" value="alpha/beta hydrolase"/>
    <property type="match status" value="1"/>
</dbReference>
<feature type="compositionally biased region" description="Basic and acidic residues" evidence="1">
    <location>
        <begin position="149"/>
        <end position="164"/>
    </location>
</feature>
<evidence type="ECO:0000313" key="3">
    <source>
        <dbReference type="Proteomes" id="UP000053989"/>
    </source>
</evidence>
<reference evidence="2 3" key="1">
    <citation type="submission" date="2014-04" db="EMBL/GenBank/DDBJ databases">
        <authorList>
            <consortium name="DOE Joint Genome Institute"/>
            <person name="Kuo A."/>
            <person name="Kohler A."/>
            <person name="Nagy L.G."/>
            <person name="Floudas D."/>
            <person name="Copeland A."/>
            <person name="Barry K.W."/>
            <person name="Cichocki N."/>
            <person name="Veneault-Fourrey C."/>
            <person name="LaButti K."/>
            <person name="Lindquist E.A."/>
            <person name="Lipzen A."/>
            <person name="Lundell T."/>
            <person name="Morin E."/>
            <person name="Murat C."/>
            <person name="Sun H."/>
            <person name="Tunlid A."/>
            <person name="Henrissat B."/>
            <person name="Grigoriev I.V."/>
            <person name="Hibbett D.S."/>
            <person name="Martin F."/>
            <person name="Nordberg H.P."/>
            <person name="Cantor M.N."/>
            <person name="Hua S.X."/>
        </authorList>
    </citation>
    <scope>NUCLEOTIDE SEQUENCE [LARGE SCALE GENOMIC DNA]</scope>
    <source>
        <strain evidence="2 3">Foug A</strain>
    </source>
</reference>
<evidence type="ECO:0000313" key="2">
    <source>
        <dbReference type="EMBL" id="KIM66361.1"/>
    </source>
</evidence>
<dbReference type="AlphaFoldDB" id="A0A0C3EEM2"/>
<feature type="region of interest" description="Disordered" evidence="1">
    <location>
        <begin position="146"/>
        <end position="165"/>
    </location>
</feature>
<dbReference type="OrthoDB" id="5592486at2759"/>